<dbReference type="InterPro" id="IPR013786">
    <property type="entry name" value="AcylCoA_DH/ox_N"/>
</dbReference>
<dbReference type="InterPro" id="IPR006091">
    <property type="entry name" value="Acyl-CoA_Oxase/DH_mid-dom"/>
</dbReference>
<feature type="domain" description="Acyl-CoA oxidase/dehydrogenase middle" evidence="8">
    <location>
        <begin position="141"/>
        <end position="219"/>
    </location>
</feature>
<dbReference type="SUPFAM" id="SSF56645">
    <property type="entry name" value="Acyl-CoA dehydrogenase NM domain-like"/>
    <property type="match status" value="1"/>
</dbReference>
<dbReference type="InterPro" id="IPR036250">
    <property type="entry name" value="AcylCo_DH-like_C"/>
</dbReference>
<dbReference type="InterPro" id="IPR009100">
    <property type="entry name" value="AcylCoA_DH/oxidase_NM_dom_sf"/>
</dbReference>
<dbReference type="Gene3D" id="1.10.540.10">
    <property type="entry name" value="Acyl-CoA dehydrogenase/oxidase, N-terminal domain"/>
    <property type="match status" value="1"/>
</dbReference>
<reference evidence="10" key="1">
    <citation type="journal article" date="2008" name="ISME J.">
        <title>Hindsight in the relative abundance, metabolic potential and genome dynamics of uncultivated marine archaea from comparative metagenomic analyses of bathypelagic plankton of different oceanic regions.</title>
        <authorList>
            <person name="Martin-Cuadrado A.B."/>
            <person name="Rodriguez-Valera F."/>
            <person name="Moreira D."/>
            <person name="Alba J.C."/>
            <person name="Ivars-Martinez E."/>
            <person name="Henn M.R."/>
            <person name="Talla E."/>
            <person name="Lopez-Garcia P."/>
        </authorList>
    </citation>
    <scope>NUCLEOTIDE SEQUENCE</scope>
</reference>
<evidence type="ECO:0000259" key="9">
    <source>
        <dbReference type="Pfam" id="PF02771"/>
    </source>
</evidence>
<dbReference type="EMBL" id="EU686636">
    <property type="protein sequence ID" value="ACF09923.1"/>
    <property type="molecule type" value="Genomic_DNA"/>
</dbReference>
<dbReference type="Pfam" id="PF02770">
    <property type="entry name" value="Acyl-CoA_dh_M"/>
    <property type="match status" value="1"/>
</dbReference>
<dbReference type="Pfam" id="PF00441">
    <property type="entry name" value="Acyl-CoA_dh_1"/>
    <property type="match status" value="1"/>
</dbReference>
<dbReference type="InterPro" id="IPR009075">
    <property type="entry name" value="AcylCo_DH/oxidase_C"/>
</dbReference>
<dbReference type="Gene3D" id="1.20.140.10">
    <property type="entry name" value="Butyryl-CoA Dehydrogenase, subunit A, domain 3"/>
    <property type="match status" value="1"/>
</dbReference>
<dbReference type="SUPFAM" id="SSF47203">
    <property type="entry name" value="Acyl-CoA dehydrogenase C-terminal domain-like"/>
    <property type="match status" value="1"/>
</dbReference>
<reference evidence="10" key="2">
    <citation type="submission" date="2008-08" db="EMBL/GenBank/DDBJ databases">
        <authorList>
            <person name="Martin-Cuadrado A.-B."/>
            <person name="Rodriguez-Valera F."/>
            <person name="Moreira D."/>
            <person name="Alba J.-C."/>
            <person name="Ivars-Martinez E."/>
            <person name="Henn M.R."/>
            <person name="Talla E."/>
            <person name="Lopez-Garcia P."/>
        </authorList>
    </citation>
    <scope>NUCLEOTIDE SEQUENCE</scope>
</reference>
<evidence type="ECO:0000256" key="2">
    <source>
        <dbReference type="ARBA" id="ARBA00009347"/>
    </source>
</evidence>
<dbReference type="Pfam" id="PF02771">
    <property type="entry name" value="Acyl-CoA_dh_N"/>
    <property type="match status" value="1"/>
</dbReference>
<evidence type="ECO:0000259" key="8">
    <source>
        <dbReference type="Pfam" id="PF02770"/>
    </source>
</evidence>
<dbReference type="AlphaFoldDB" id="B3V6J9"/>
<evidence type="ECO:0000256" key="4">
    <source>
        <dbReference type="ARBA" id="ARBA00022827"/>
    </source>
</evidence>
<comment type="cofactor">
    <cofactor evidence="1 6">
        <name>FAD</name>
        <dbReference type="ChEBI" id="CHEBI:57692"/>
    </cofactor>
</comment>
<keyword evidence="4 6" id="KW-0274">FAD</keyword>
<dbReference type="PANTHER" id="PTHR43884">
    <property type="entry name" value="ACYL-COA DEHYDROGENASE"/>
    <property type="match status" value="1"/>
</dbReference>
<dbReference type="PIRSF" id="PIRSF016578">
    <property type="entry name" value="HsaA"/>
    <property type="match status" value="1"/>
</dbReference>
<sequence>MLFNLNDSQKQLVELCRELAADFAKRTGDHDREASHPSENYNRLREEGFLSHNIGKTFGGGGAGLFDHTLAYEALAEGCPATALAFNMHASMVGPLTESEYVPEKTRQYIAKLAVEDGALIAGNFSEATSTSLIGERHLGTMAKKVDGGWVINGRKMFASMLQAADYCAIMAYPDGATDPRAGLLILIPTKSEGRSVIENWDVMGMRATRSDSMILKDCFVPEHNALYLTDNIQPFRADQAHWFWASYTPVYLGVAAAAYKEVVKVLKERKPPGYTQSLAYHPDTRRKVAEMAVDIEAARLVVYNSAWMLDSQGPTPESLASLFRAKYTVGEMCTRVTRMALRLGGAHTIFKGSRIEQMFRDGALAPIQAPQADFCLLNIALHELDINPADLASPLKRVDDDEPPPAF</sequence>
<evidence type="ECO:0000256" key="5">
    <source>
        <dbReference type="ARBA" id="ARBA00023002"/>
    </source>
</evidence>
<comment type="similarity">
    <text evidence="2 6">Belongs to the acyl-CoA dehydrogenase family.</text>
</comment>
<dbReference type="GO" id="GO:0003995">
    <property type="term" value="F:acyl-CoA dehydrogenase activity"/>
    <property type="evidence" value="ECO:0007669"/>
    <property type="project" value="TreeGrafter"/>
</dbReference>
<feature type="domain" description="Acyl-CoA dehydrogenase/oxidase C-terminal" evidence="7">
    <location>
        <begin position="252"/>
        <end position="365"/>
    </location>
</feature>
<dbReference type="GO" id="GO:0050660">
    <property type="term" value="F:flavin adenine dinucleotide binding"/>
    <property type="evidence" value="ECO:0007669"/>
    <property type="project" value="InterPro"/>
</dbReference>
<evidence type="ECO:0000313" key="10">
    <source>
        <dbReference type="EMBL" id="ACF09923.1"/>
    </source>
</evidence>
<dbReference type="PANTHER" id="PTHR43884:SF25">
    <property type="entry name" value="ACYL-COA DEHYDROGENASE YDBM-RELATED"/>
    <property type="match status" value="1"/>
</dbReference>
<organism evidence="10">
    <name type="scientific">uncultured marine group III euryarchaeote KM3-28-E8</name>
    <dbReference type="NCBI Taxonomy" id="526676"/>
    <lineage>
        <taxon>Archaea</taxon>
        <taxon>Methanobacteriati</taxon>
        <taxon>Thermoplasmatota</taxon>
        <taxon>Thermoplasmata</taxon>
        <taxon>Candidatus Thermoprofundales</taxon>
        <taxon>environmental samples</taxon>
    </lineage>
</organism>
<dbReference type="InterPro" id="IPR037069">
    <property type="entry name" value="AcylCoA_DH/ox_N_sf"/>
</dbReference>
<evidence type="ECO:0000256" key="1">
    <source>
        <dbReference type="ARBA" id="ARBA00001974"/>
    </source>
</evidence>
<evidence type="ECO:0000259" key="7">
    <source>
        <dbReference type="Pfam" id="PF00441"/>
    </source>
</evidence>
<dbReference type="Gene3D" id="2.40.110.10">
    <property type="entry name" value="Butyryl-CoA Dehydrogenase, subunit A, domain 2"/>
    <property type="match status" value="1"/>
</dbReference>
<accession>B3V6J9</accession>
<dbReference type="CDD" id="cd00567">
    <property type="entry name" value="ACAD"/>
    <property type="match status" value="1"/>
</dbReference>
<dbReference type="InterPro" id="IPR046373">
    <property type="entry name" value="Acyl-CoA_Oxase/DH_mid-dom_sf"/>
</dbReference>
<keyword evidence="5 6" id="KW-0560">Oxidoreductase</keyword>
<name>B3V6J9_9ARCH</name>
<evidence type="ECO:0000256" key="6">
    <source>
        <dbReference type="RuleBase" id="RU362125"/>
    </source>
</evidence>
<evidence type="ECO:0000256" key="3">
    <source>
        <dbReference type="ARBA" id="ARBA00022630"/>
    </source>
</evidence>
<keyword evidence="3 6" id="KW-0285">Flavoprotein</keyword>
<protein>
    <submittedName>
        <fullName evidence="10">BEC protein</fullName>
    </submittedName>
</protein>
<feature type="domain" description="Acyl-CoA dehydrogenase/oxidase N-terminal" evidence="9">
    <location>
        <begin position="7"/>
        <end position="113"/>
    </location>
</feature>
<proteinExistence type="inferred from homology"/>